<dbReference type="InterPro" id="IPR027417">
    <property type="entry name" value="P-loop_NTPase"/>
</dbReference>
<dbReference type="InterPro" id="IPR002125">
    <property type="entry name" value="CMP_dCMP_dom"/>
</dbReference>
<keyword evidence="5" id="KW-0378">Hydrolase</keyword>
<evidence type="ECO:0000313" key="12">
    <source>
        <dbReference type="EMBL" id="KAF2147565.1"/>
    </source>
</evidence>
<feature type="region of interest" description="Disordered" evidence="10">
    <location>
        <begin position="33"/>
        <end position="60"/>
    </location>
</feature>
<evidence type="ECO:0000256" key="2">
    <source>
        <dbReference type="ARBA" id="ARBA00006576"/>
    </source>
</evidence>
<keyword evidence="4" id="KW-0545">Nucleotide biosynthesis</keyword>
<name>A0A6A6BW87_9PEZI</name>
<dbReference type="GO" id="GO:0005737">
    <property type="term" value="C:cytoplasm"/>
    <property type="evidence" value="ECO:0007669"/>
    <property type="project" value="TreeGrafter"/>
</dbReference>
<feature type="non-terminal residue" evidence="12">
    <location>
        <position position="1"/>
    </location>
</feature>
<evidence type="ECO:0000256" key="8">
    <source>
        <dbReference type="ARBA" id="ARBA00041763"/>
    </source>
</evidence>
<evidence type="ECO:0000256" key="9">
    <source>
        <dbReference type="ARBA" id="ARBA00071582"/>
    </source>
</evidence>
<keyword evidence="6" id="KW-0862">Zinc</keyword>
<comment type="similarity">
    <text evidence="2">Belongs to the cytidine and deoxycytidylate deaminase family.</text>
</comment>
<gene>
    <name evidence="12" type="ORF">K452DRAFT_9064</name>
</gene>
<dbReference type="RefSeq" id="XP_033403273.1">
    <property type="nucleotide sequence ID" value="XM_033547301.1"/>
</dbReference>
<organism evidence="12 13">
    <name type="scientific">Aplosporella prunicola CBS 121167</name>
    <dbReference type="NCBI Taxonomy" id="1176127"/>
    <lineage>
        <taxon>Eukaryota</taxon>
        <taxon>Fungi</taxon>
        <taxon>Dikarya</taxon>
        <taxon>Ascomycota</taxon>
        <taxon>Pezizomycotina</taxon>
        <taxon>Dothideomycetes</taxon>
        <taxon>Dothideomycetes incertae sedis</taxon>
        <taxon>Botryosphaeriales</taxon>
        <taxon>Aplosporellaceae</taxon>
        <taxon>Aplosporella</taxon>
    </lineage>
</organism>
<evidence type="ECO:0000256" key="6">
    <source>
        <dbReference type="ARBA" id="ARBA00022833"/>
    </source>
</evidence>
<dbReference type="PROSITE" id="PS00903">
    <property type="entry name" value="CYT_DCMP_DEAMINASES_1"/>
    <property type="match status" value="1"/>
</dbReference>
<dbReference type="EMBL" id="ML995474">
    <property type="protein sequence ID" value="KAF2147565.1"/>
    <property type="molecule type" value="Genomic_DNA"/>
</dbReference>
<dbReference type="SUPFAM" id="SSF52540">
    <property type="entry name" value="P-loop containing nucleoside triphosphate hydrolases"/>
    <property type="match status" value="1"/>
</dbReference>
<dbReference type="PANTHER" id="PTHR11086">
    <property type="entry name" value="DEOXYCYTIDYLATE DEAMINASE-RELATED"/>
    <property type="match status" value="1"/>
</dbReference>
<evidence type="ECO:0000256" key="5">
    <source>
        <dbReference type="ARBA" id="ARBA00022801"/>
    </source>
</evidence>
<keyword evidence="3" id="KW-0479">Metal-binding</keyword>
<evidence type="ECO:0000256" key="4">
    <source>
        <dbReference type="ARBA" id="ARBA00022727"/>
    </source>
</evidence>
<evidence type="ECO:0000256" key="1">
    <source>
        <dbReference type="ARBA" id="ARBA00001947"/>
    </source>
</evidence>
<feature type="domain" description="CMP/dCMP-type deaminase" evidence="11">
    <location>
        <begin position="188"/>
        <end position="326"/>
    </location>
</feature>
<dbReference type="AlphaFoldDB" id="A0A6A6BW87"/>
<dbReference type="Pfam" id="PF00383">
    <property type="entry name" value="dCMP_cyt_deam_1"/>
    <property type="match status" value="1"/>
</dbReference>
<dbReference type="Gene3D" id="3.40.50.300">
    <property type="entry name" value="P-loop containing nucleotide triphosphate hydrolases"/>
    <property type="match status" value="1"/>
</dbReference>
<dbReference type="SUPFAM" id="SSF53927">
    <property type="entry name" value="Cytidine deaminase-like"/>
    <property type="match status" value="1"/>
</dbReference>
<reference evidence="12" key="1">
    <citation type="journal article" date="2020" name="Stud. Mycol.">
        <title>101 Dothideomycetes genomes: a test case for predicting lifestyles and emergence of pathogens.</title>
        <authorList>
            <person name="Haridas S."/>
            <person name="Albert R."/>
            <person name="Binder M."/>
            <person name="Bloem J."/>
            <person name="Labutti K."/>
            <person name="Salamov A."/>
            <person name="Andreopoulos B."/>
            <person name="Baker S."/>
            <person name="Barry K."/>
            <person name="Bills G."/>
            <person name="Bluhm B."/>
            <person name="Cannon C."/>
            <person name="Castanera R."/>
            <person name="Culley D."/>
            <person name="Daum C."/>
            <person name="Ezra D."/>
            <person name="Gonzalez J."/>
            <person name="Henrissat B."/>
            <person name="Kuo A."/>
            <person name="Liang C."/>
            <person name="Lipzen A."/>
            <person name="Lutzoni F."/>
            <person name="Magnuson J."/>
            <person name="Mondo S."/>
            <person name="Nolan M."/>
            <person name="Ohm R."/>
            <person name="Pangilinan J."/>
            <person name="Park H.-J."/>
            <person name="Ramirez L."/>
            <person name="Alfaro M."/>
            <person name="Sun H."/>
            <person name="Tritt A."/>
            <person name="Yoshinaga Y."/>
            <person name="Zwiers L.-H."/>
            <person name="Turgeon B."/>
            <person name="Goodwin S."/>
            <person name="Spatafora J."/>
            <person name="Crous P."/>
            <person name="Grigoriev I."/>
        </authorList>
    </citation>
    <scope>NUCLEOTIDE SEQUENCE</scope>
    <source>
        <strain evidence="12">CBS 121167</strain>
    </source>
</reference>
<evidence type="ECO:0000256" key="7">
    <source>
        <dbReference type="ARBA" id="ARBA00038938"/>
    </source>
</evidence>
<dbReference type="PANTHER" id="PTHR11086:SF18">
    <property type="entry name" value="DEOXYCYTIDYLATE DEAMINASE"/>
    <property type="match status" value="1"/>
</dbReference>
<dbReference type="GO" id="GO:0009165">
    <property type="term" value="P:nucleotide biosynthetic process"/>
    <property type="evidence" value="ECO:0007669"/>
    <property type="project" value="UniProtKB-KW"/>
</dbReference>
<dbReference type="InterPro" id="IPR035105">
    <property type="entry name" value="Deoxycytidylate_deaminase_dom"/>
</dbReference>
<comment type="cofactor">
    <cofactor evidence="1">
        <name>Zn(2+)</name>
        <dbReference type="ChEBI" id="CHEBI:29105"/>
    </cofactor>
</comment>
<evidence type="ECO:0000313" key="13">
    <source>
        <dbReference type="Proteomes" id="UP000799438"/>
    </source>
</evidence>
<dbReference type="InterPro" id="IPR015517">
    <property type="entry name" value="dCMP_deaminase-rel"/>
</dbReference>
<dbReference type="EC" id="3.5.4.12" evidence="7"/>
<dbReference type="OrthoDB" id="6710946at2759"/>
<dbReference type="GO" id="GO:0008270">
    <property type="term" value="F:zinc ion binding"/>
    <property type="evidence" value="ECO:0007669"/>
    <property type="project" value="InterPro"/>
</dbReference>
<evidence type="ECO:0000259" key="11">
    <source>
        <dbReference type="PROSITE" id="PS51747"/>
    </source>
</evidence>
<evidence type="ECO:0000256" key="3">
    <source>
        <dbReference type="ARBA" id="ARBA00022723"/>
    </source>
</evidence>
<dbReference type="PROSITE" id="PS51747">
    <property type="entry name" value="CYT_DCMP_DEAMINASES_2"/>
    <property type="match status" value="1"/>
</dbReference>
<dbReference type="Proteomes" id="UP000799438">
    <property type="component" value="Unassembled WGS sequence"/>
</dbReference>
<keyword evidence="13" id="KW-1185">Reference proteome</keyword>
<accession>A0A6A6BW87</accession>
<dbReference type="InterPro" id="IPR016193">
    <property type="entry name" value="Cytidine_deaminase-like"/>
</dbReference>
<protein>
    <recommendedName>
        <fullName evidence="9">Deoxycytidylate deaminase</fullName>
        <ecNumber evidence="7">3.5.4.12</ecNumber>
    </recommendedName>
    <alternativeName>
        <fullName evidence="8">dCMP deaminase</fullName>
    </alternativeName>
</protein>
<dbReference type="GO" id="GO:0004132">
    <property type="term" value="F:dCMP deaminase activity"/>
    <property type="evidence" value="ECO:0007669"/>
    <property type="project" value="UniProtKB-EC"/>
</dbReference>
<dbReference type="InterPro" id="IPR016192">
    <property type="entry name" value="APOBEC/CMP_deaminase_Zn-bd"/>
</dbReference>
<proteinExistence type="inferred from homology"/>
<dbReference type="GeneID" id="54304808"/>
<dbReference type="CDD" id="cd01286">
    <property type="entry name" value="deoxycytidylate_deaminase"/>
    <property type="match status" value="1"/>
</dbReference>
<dbReference type="Gene3D" id="3.40.140.10">
    <property type="entry name" value="Cytidine Deaminase, domain 2"/>
    <property type="match status" value="1"/>
</dbReference>
<evidence type="ECO:0000256" key="10">
    <source>
        <dbReference type="SAM" id="MobiDB-lite"/>
    </source>
</evidence>
<sequence length="367" mass="39606">MLIGLCGGICAGKTTVANYLIEEHGFQRLHVSSPENATAAEEEEASSPPPTNPTTSTHPVQTFPTIDALLEHVTQHWRTPFVTTTIPTLPALDALQRRPFFLLIGIDAPISARWTRHRARCLAASLPAPTLEAFVLASDAHAYRGPAHPAALLHRAQLRVLNAGSSLPALRASLAALDLPSHERLRPGWDTYFMLLAGLAAQRSNCMKRRVGCVLVRERRVVSTGYNGTPRNMRNCNEGGCPRCNAAHPGGSQLHTCLCIHAEENALLEAGRERIRAGCILYCDTCPCLTCSIKITQVGIAEVVYRHAYSMDEAAAAVFREGGVVLRQFVPPQEGLVEVGGAGEGEDEDGVDVRALAKDLSVRSNTT</sequence>
<dbReference type="FunFam" id="3.40.140.10:FF:000035">
    <property type="entry name" value="dCMP deaminase"/>
    <property type="match status" value="1"/>
</dbReference>